<evidence type="ECO:0000313" key="1">
    <source>
        <dbReference type="EMBL" id="KII69331.1"/>
    </source>
</evidence>
<protein>
    <submittedName>
        <fullName evidence="1">Uncharacterized protein</fullName>
    </submittedName>
</protein>
<reference evidence="1 2" key="1">
    <citation type="journal article" date="2014" name="Genome Biol. Evol.">
        <title>The genome of the myxosporean Thelohanellus kitauei shows adaptations to nutrient acquisition within its fish host.</title>
        <authorList>
            <person name="Yang Y."/>
            <person name="Xiong J."/>
            <person name="Zhou Z."/>
            <person name="Huo F."/>
            <person name="Miao W."/>
            <person name="Ran C."/>
            <person name="Liu Y."/>
            <person name="Zhang J."/>
            <person name="Feng J."/>
            <person name="Wang M."/>
            <person name="Wang M."/>
            <person name="Wang L."/>
            <person name="Yao B."/>
        </authorList>
    </citation>
    <scope>NUCLEOTIDE SEQUENCE [LARGE SCALE GENOMIC DNA]</scope>
    <source>
        <strain evidence="1">Wuqing</strain>
    </source>
</reference>
<dbReference type="EMBL" id="JWZT01002465">
    <property type="protein sequence ID" value="KII69331.1"/>
    <property type="molecule type" value="Genomic_DNA"/>
</dbReference>
<evidence type="ECO:0000313" key="2">
    <source>
        <dbReference type="Proteomes" id="UP000031668"/>
    </source>
</evidence>
<accession>A0A0C2MPZ2</accession>
<comment type="caution">
    <text evidence="1">The sequence shown here is derived from an EMBL/GenBank/DDBJ whole genome shotgun (WGS) entry which is preliminary data.</text>
</comment>
<dbReference type="AlphaFoldDB" id="A0A0C2MPZ2"/>
<organism evidence="1 2">
    <name type="scientific">Thelohanellus kitauei</name>
    <name type="common">Myxosporean</name>
    <dbReference type="NCBI Taxonomy" id="669202"/>
    <lineage>
        <taxon>Eukaryota</taxon>
        <taxon>Metazoa</taxon>
        <taxon>Cnidaria</taxon>
        <taxon>Myxozoa</taxon>
        <taxon>Myxosporea</taxon>
        <taxon>Bivalvulida</taxon>
        <taxon>Platysporina</taxon>
        <taxon>Myxobolidae</taxon>
        <taxon>Thelohanellus</taxon>
    </lineage>
</organism>
<proteinExistence type="predicted"/>
<sequence length="291" mass="33413">MRCCRNCCTENIVQYRDFYEHLREEARQSPESARLAAKKLILTHEGMYSYCERFIKLLLGIHHYSLRALIKNLRDQDFFLQKNEEHQDIRTSSSYGANPNEITGNHSNEVNSFNFVQKHLDPFSQQITRLPAAFHTSKSQILNQARTLTQAQPSDNQQIFLLLESRPLTNFAEYQLRGINKYIPQKSMQSNYPIRNSRSIMFTPIDEAVALYLYGKHAGYTCQSNPNNLPLDVNGYAATENETPIKNGANTYCGGRPDGQTTMDVLSKKTTTYPNISINSHNRFPPPHQKT</sequence>
<keyword evidence="2" id="KW-1185">Reference proteome</keyword>
<name>A0A0C2MPZ2_THEKT</name>
<gene>
    <name evidence="1" type="ORF">RF11_10685</name>
</gene>
<dbReference type="Proteomes" id="UP000031668">
    <property type="component" value="Unassembled WGS sequence"/>
</dbReference>